<accession>A0A1V3DKP5</accession>
<evidence type="ECO:0000313" key="5">
    <source>
        <dbReference type="EMBL" id="PQL85163.1"/>
    </source>
</evidence>
<evidence type="ECO:0000313" key="9">
    <source>
        <dbReference type="Proteomes" id="UP000194699"/>
    </source>
</evidence>
<evidence type="ECO:0000313" key="12">
    <source>
        <dbReference type="Proteomes" id="UP000248662"/>
    </source>
</evidence>
<evidence type="ECO:0000313" key="4">
    <source>
        <dbReference type="EMBL" id="OTM93453.1"/>
    </source>
</evidence>
<reference evidence="1" key="2">
    <citation type="submission" date="2015-12" db="EMBL/GenBank/DDBJ databases">
        <authorList>
            <person name="Singh M.K."/>
            <person name="Fernando D.M."/>
            <person name="Kumar A."/>
        </authorList>
    </citation>
    <scope>NUCLEOTIDE SEQUENCE</scope>
    <source>
        <strain evidence="1">ATCC 17978-VU</strain>
    </source>
</reference>
<reference evidence="1 8" key="1">
    <citation type="journal article" date="2014" name="Antimicrob. Agents Chemother.">
        <title>Triclosan can select for an AdeIJK-overexpressing mutant of Acinetobacter baumannii ATCC 17978 that displays reduced susceptibility to multiple antibiotics.</title>
        <authorList>
            <person name="Fernando D.M."/>
            <person name="Xu W."/>
            <person name="Loewen P.C."/>
            <person name="Zhanel G.G."/>
            <person name="Kumar A."/>
        </authorList>
    </citation>
    <scope>NUCLEOTIDE SEQUENCE [LARGE SCALE GENOMIC DNA]</scope>
    <source>
        <strain evidence="8">ATCC 17978</strain>
        <strain evidence="1">ATCC 17978-VU</strain>
    </source>
</reference>
<reference evidence="6 11" key="4">
    <citation type="submission" date="2017-04" db="EMBL/GenBank/DDBJ databases">
        <title>Comparison of Acinetobacter baumannii whole genome sequences from two major hospitals in Kuwait.</title>
        <authorList>
            <person name="Nasser K."/>
            <person name="Habibi N."/>
            <person name="Khan M.W."/>
            <person name="Purohit P."/>
            <person name="Al-Obaid I."/>
            <person name="Dhar R."/>
            <person name="Al-Fouzan W."/>
            <person name="Mustafa A.S."/>
        </authorList>
    </citation>
    <scope>NUCLEOTIDE SEQUENCE [LARGE SCALE GENOMIC DNA]</scope>
    <source>
        <strain evidence="6 11">KUFAR57</strain>
    </source>
</reference>
<dbReference type="EMBL" id="CP018664">
    <property type="protein sequence ID" value="APP29873.1"/>
    <property type="molecule type" value="Genomic_DNA"/>
</dbReference>
<name>A0A1V3DKP5_ACIBA</name>
<reference evidence="7 12" key="8">
    <citation type="submission" date="2018-06" db="EMBL/GenBank/DDBJ databases">
        <title>Carbapenemase-producing Acinetobacter spp. from environmental sources in an hospital from French Polynesia.</title>
        <authorList>
            <person name="Bonnin R.A."/>
            <person name="Levy M."/>
            <person name="Cuzon G."/>
            <person name="Dortet L."/>
            <person name="Naas T."/>
        </authorList>
    </citation>
    <scope>NUCLEOTIDE SEQUENCE [LARGE SCALE GENOMIC DNA]</scope>
    <source>
        <strain evidence="7 12">R10</strain>
    </source>
</reference>
<dbReference type="Proteomes" id="UP000248662">
    <property type="component" value="Unassembled WGS sequence"/>
</dbReference>
<reference evidence="5 10" key="7">
    <citation type="submission" date="2018-02" db="EMBL/GenBank/DDBJ databases">
        <title>Acinetobacter baumanii whole genome sequence.</title>
        <authorList>
            <person name="Qasim Z.J."/>
        </authorList>
    </citation>
    <scope>NUCLEOTIDE SEQUENCE [LARGE SCALE GENOMIC DNA]</scope>
    <source>
        <strain evidence="5 10">ZQ8</strain>
    </source>
</reference>
<evidence type="ECO:0000313" key="1">
    <source>
        <dbReference type="EMBL" id="APP29873.1"/>
    </source>
</evidence>
<dbReference type="Proteomes" id="UP000233757">
    <property type="component" value="Unassembled WGS sequence"/>
</dbReference>
<protein>
    <submittedName>
        <fullName evidence="4">Uncharacterized protein</fullName>
    </submittedName>
</protein>
<dbReference type="EMBL" id="VMAF01000014">
    <property type="protein sequence ID" value="MDR8431732.1"/>
    <property type="molecule type" value="Genomic_DNA"/>
</dbReference>
<dbReference type="Proteomes" id="UP000194699">
    <property type="component" value="Unassembled WGS sequence"/>
</dbReference>
<evidence type="ECO:0000313" key="8">
    <source>
        <dbReference type="Proteomes" id="UP000072389"/>
    </source>
</evidence>
<dbReference type="EMBL" id="PHJU02000008">
    <property type="protein sequence ID" value="PQL85163.1"/>
    <property type="molecule type" value="Genomic_DNA"/>
</dbReference>
<dbReference type="EMBL" id="QKWF01000017">
    <property type="protein sequence ID" value="PZM18781.1"/>
    <property type="molecule type" value="Genomic_DNA"/>
</dbReference>
<dbReference type="EMBL" id="NEPB01000010">
    <property type="protein sequence ID" value="PRN35648.1"/>
    <property type="molecule type" value="Genomic_DNA"/>
</dbReference>
<reference evidence="9" key="6">
    <citation type="submission" date="2017-05" db="EMBL/GenBank/DDBJ databases">
        <authorList>
            <person name="Kreiswirth B."/>
            <person name="Manca C."/>
            <person name="Chen L."/>
            <person name="Evans S."/>
            <person name="Fowler V."/>
            <person name="Patel R."/>
            <person name="Chambers H."/>
            <person name="Bonomo R."/>
            <person name="Paul V."/>
            <person name="Sankar J."/>
            <person name="Gaind R."/>
            <person name="Ray P."/>
            <person name="Gautam V."/>
            <person name="Biswal M."/>
            <person name="Datta S."/>
            <person name="Walia K."/>
            <person name="Adams M."/>
            <person name="Nelson K."/>
            <person name="Sutton G."/>
            <person name="Fouts D."/>
            <person name="Hujer K."/>
            <person name="Hujer A."/>
        </authorList>
    </citation>
    <scope>NUCLEOTIDE SEQUENCE [LARGE SCALE GENOMIC DNA]</scope>
    <source>
        <strain evidence="9">PR350</strain>
    </source>
</reference>
<organism evidence="4 9">
    <name type="scientific">Acinetobacter baumannii</name>
    <dbReference type="NCBI Taxonomy" id="470"/>
    <lineage>
        <taxon>Bacteria</taxon>
        <taxon>Pseudomonadati</taxon>
        <taxon>Pseudomonadota</taxon>
        <taxon>Gammaproteobacteria</taxon>
        <taxon>Moraxellales</taxon>
        <taxon>Moraxellaceae</taxon>
        <taxon>Acinetobacter</taxon>
        <taxon>Acinetobacter calcoaceticus/baumannii complex</taxon>
    </lineage>
</organism>
<reference evidence="2" key="9">
    <citation type="submission" date="2019-07" db="EMBL/GenBank/DDBJ databases">
        <title>Biological characteristics of mucoid Acinetobacter baumannii from a general hospital in China.</title>
        <authorList>
            <person name="Hua X."/>
            <person name="Yu Y."/>
        </authorList>
    </citation>
    <scope>NUCLEOTIDE SEQUENCE</scope>
    <source>
        <strain evidence="2">N41</strain>
        <strain evidence="3">N8</strain>
    </source>
</reference>
<dbReference type="EMBL" id="NGEL01000018">
    <property type="protein sequence ID" value="OTM93453.1"/>
    <property type="molecule type" value="Genomic_DNA"/>
</dbReference>
<reference evidence="4" key="5">
    <citation type="submission" date="2017-05" db="EMBL/GenBank/DDBJ databases">
        <authorList>
            <person name="Song R."/>
            <person name="Chenine A.L."/>
            <person name="Ruprecht R.M."/>
        </authorList>
    </citation>
    <scope>NUCLEOTIDE SEQUENCE [LARGE SCALE GENOMIC DNA]</scope>
    <source>
        <strain evidence="4">PR350</strain>
    </source>
</reference>
<dbReference type="EMBL" id="VMBB01000015">
    <property type="protein sequence ID" value="MDR8261151.1"/>
    <property type="molecule type" value="Genomic_DNA"/>
</dbReference>
<proteinExistence type="predicted"/>
<gene>
    <name evidence="1" type="ORF">AUO97_03190</name>
    <name evidence="6" type="ORF">B9W25_06885</name>
    <name evidence="4" type="ORF">B9X95_01950</name>
    <name evidence="5" type="ORF">CV954_002990</name>
    <name evidence="7" type="ORF">DOL94_02375</name>
    <name evidence="3" type="ORF">FPK63_11675</name>
    <name evidence="2" type="ORF">FPK87_11835</name>
</gene>
<evidence type="ECO:0000313" key="6">
    <source>
        <dbReference type="EMBL" id="PRN35648.1"/>
    </source>
</evidence>
<evidence type="ECO:0000313" key="11">
    <source>
        <dbReference type="Proteomes" id="UP000237823"/>
    </source>
</evidence>
<evidence type="ECO:0000313" key="7">
    <source>
        <dbReference type="EMBL" id="PZM18781.1"/>
    </source>
</evidence>
<sequence length="59" mass="7078">MIGRDYESGDLQMTKYFKNRHKKSDSNESLFYCSRTQIIELLQELPLLDQVELLQYGYQ</sequence>
<evidence type="ECO:0000313" key="2">
    <source>
        <dbReference type="EMBL" id="MDR8261151.1"/>
    </source>
</evidence>
<dbReference type="AlphaFoldDB" id="A0A1V3DKP5"/>
<evidence type="ECO:0000313" key="10">
    <source>
        <dbReference type="Proteomes" id="UP000233757"/>
    </source>
</evidence>
<dbReference type="Proteomes" id="UP000072389">
    <property type="component" value="Chromosome"/>
</dbReference>
<evidence type="ECO:0000313" key="3">
    <source>
        <dbReference type="EMBL" id="MDR8431732.1"/>
    </source>
</evidence>
<dbReference type="Proteomes" id="UP000237823">
    <property type="component" value="Unassembled WGS sequence"/>
</dbReference>
<reference evidence="1" key="3">
    <citation type="submission" date="2016-12" db="EMBL/GenBank/DDBJ databases">
        <authorList>
            <person name="Singh M."/>
            <person name="Fernando D."/>
            <person name="Kumar A."/>
        </authorList>
    </citation>
    <scope>NUCLEOTIDE SEQUENCE</scope>
    <source>
        <strain evidence="1">ATCC 17978-VU</strain>
    </source>
</reference>